<evidence type="ECO:0000313" key="2">
    <source>
        <dbReference type="Proteomes" id="UP000654075"/>
    </source>
</evidence>
<keyword evidence="2" id="KW-1185">Reference proteome</keyword>
<evidence type="ECO:0000313" key="1">
    <source>
        <dbReference type="EMBL" id="CAE8626498.1"/>
    </source>
</evidence>
<feature type="non-terminal residue" evidence="1">
    <location>
        <position position="1"/>
    </location>
</feature>
<name>A0A813GHP5_POLGL</name>
<dbReference type="EMBL" id="CAJNNV010028978">
    <property type="protein sequence ID" value="CAE8626498.1"/>
    <property type="molecule type" value="Genomic_DNA"/>
</dbReference>
<feature type="non-terminal residue" evidence="1">
    <location>
        <position position="142"/>
    </location>
</feature>
<dbReference type="OrthoDB" id="432305at2759"/>
<accession>A0A813GHP5</accession>
<sequence>DTTLQVEEHMEMAKQWLELHGDRAKEVAQEVYQRIPDKLQIEVRIASPILHVPVASLGTAIFSLGHLHIKTPTPCEYGSLDLGMELQHTSVRAISIRNEHFDMIQPVPIKLLVEYRSTDDANAITIRIQAEEMALSLAPQAA</sequence>
<comment type="caution">
    <text evidence="1">The sequence shown here is derived from an EMBL/GenBank/DDBJ whole genome shotgun (WGS) entry which is preliminary data.</text>
</comment>
<organism evidence="1 2">
    <name type="scientific">Polarella glacialis</name>
    <name type="common">Dinoflagellate</name>
    <dbReference type="NCBI Taxonomy" id="89957"/>
    <lineage>
        <taxon>Eukaryota</taxon>
        <taxon>Sar</taxon>
        <taxon>Alveolata</taxon>
        <taxon>Dinophyceae</taxon>
        <taxon>Suessiales</taxon>
        <taxon>Suessiaceae</taxon>
        <taxon>Polarella</taxon>
    </lineage>
</organism>
<dbReference type="AlphaFoldDB" id="A0A813GHP5"/>
<protein>
    <submittedName>
        <fullName evidence="1">Uncharacterized protein</fullName>
    </submittedName>
</protein>
<proteinExistence type="predicted"/>
<reference evidence="1" key="1">
    <citation type="submission" date="2021-02" db="EMBL/GenBank/DDBJ databases">
        <authorList>
            <person name="Dougan E. K."/>
            <person name="Rhodes N."/>
            <person name="Thang M."/>
            <person name="Chan C."/>
        </authorList>
    </citation>
    <scope>NUCLEOTIDE SEQUENCE</scope>
</reference>
<gene>
    <name evidence="1" type="ORF">PGLA1383_LOCUS43425</name>
</gene>
<dbReference type="Proteomes" id="UP000654075">
    <property type="component" value="Unassembled WGS sequence"/>
</dbReference>